<sequence>MELNTILETKRPVLHRVMTQLKVNSFNDQDFNLMKEYVKALMMATAVKANADTKMQQLFDSLQPNTKPQTSNTNDAGSISKSGKYLPMSGLGDYSYDDHYSGEMAAEFTVDVSGSLNLQSELKLVTAIK</sequence>
<feature type="region of interest" description="Disordered" evidence="1">
    <location>
        <begin position="60"/>
        <end position="86"/>
    </location>
</feature>
<evidence type="ECO:0000256" key="1">
    <source>
        <dbReference type="SAM" id="MobiDB-lite"/>
    </source>
</evidence>
<name>A0AA36FJ84_OCTVU</name>
<organism evidence="2 3">
    <name type="scientific">Octopus vulgaris</name>
    <name type="common">Common octopus</name>
    <dbReference type="NCBI Taxonomy" id="6645"/>
    <lineage>
        <taxon>Eukaryota</taxon>
        <taxon>Metazoa</taxon>
        <taxon>Spiralia</taxon>
        <taxon>Lophotrochozoa</taxon>
        <taxon>Mollusca</taxon>
        <taxon>Cephalopoda</taxon>
        <taxon>Coleoidea</taxon>
        <taxon>Octopodiformes</taxon>
        <taxon>Octopoda</taxon>
        <taxon>Incirrata</taxon>
        <taxon>Octopodidae</taxon>
        <taxon>Octopus</taxon>
    </lineage>
</organism>
<dbReference type="AlphaFoldDB" id="A0AA36FJ84"/>
<dbReference type="EMBL" id="OX597838">
    <property type="protein sequence ID" value="CAI9741081.1"/>
    <property type="molecule type" value="Genomic_DNA"/>
</dbReference>
<evidence type="ECO:0000313" key="2">
    <source>
        <dbReference type="EMBL" id="CAI9741081.1"/>
    </source>
</evidence>
<keyword evidence="3" id="KW-1185">Reference proteome</keyword>
<feature type="compositionally biased region" description="Polar residues" evidence="1">
    <location>
        <begin position="60"/>
        <end position="81"/>
    </location>
</feature>
<evidence type="ECO:0000313" key="3">
    <source>
        <dbReference type="Proteomes" id="UP001162480"/>
    </source>
</evidence>
<accession>A0AA36FJ84</accession>
<reference evidence="2" key="1">
    <citation type="submission" date="2023-08" db="EMBL/GenBank/DDBJ databases">
        <authorList>
            <person name="Alioto T."/>
            <person name="Alioto T."/>
            <person name="Gomez Garrido J."/>
        </authorList>
    </citation>
    <scope>NUCLEOTIDE SEQUENCE</scope>
</reference>
<proteinExistence type="predicted"/>
<dbReference type="Proteomes" id="UP001162480">
    <property type="component" value="Chromosome 25"/>
</dbReference>
<gene>
    <name evidence="2" type="ORF">OCTVUL_1B012944</name>
</gene>
<protein>
    <submittedName>
        <fullName evidence="2">Uncharacterized protein</fullName>
    </submittedName>
</protein>